<dbReference type="HAMAP" id="MF_00158">
    <property type="entry name" value="PanC"/>
    <property type="match status" value="1"/>
</dbReference>
<evidence type="ECO:0000256" key="1">
    <source>
        <dbReference type="ARBA" id="ARBA00004990"/>
    </source>
</evidence>
<evidence type="ECO:0000313" key="10">
    <source>
        <dbReference type="Proteomes" id="UP001501771"/>
    </source>
</evidence>
<feature type="binding site" evidence="8">
    <location>
        <position position="160"/>
    </location>
    <ligand>
        <name>(R)-pantoate</name>
        <dbReference type="ChEBI" id="CHEBI:15980"/>
    </ligand>
</feature>
<feature type="binding site" evidence="8">
    <location>
        <position position="67"/>
    </location>
    <ligand>
        <name>beta-alanine</name>
        <dbReference type="ChEBI" id="CHEBI:57966"/>
    </ligand>
</feature>
<comment type="subunit">
    <text evidence="8">Homodimer.</text>
</comment>
<comment type="similarity">
    <text evidence="2 8">Belongs to the pantothenate synthetase family.</text>
</comment>
<evidence type="ECO:0000256" key="4">
    <source>
        <dbReference type="ARBA" id="ARBA00022655"/>
    </source>
</evidence>
<evidence type="ECO:0000256" key="5">
    <source>
        <dbReference type="ARBA" id="ARBA00022741"/>
    </source>
</evidence>
<keyword evidence="6 8" id="KW-0067">ATP-binding</keyword>
<feature type="binding site" evidence="8">
    <location>
        <begin position="154"/>
        <end position="157"/>
    </location>
    <ligand>
        <name>ATP</name>
        <dbReference type="ChEBI" id="CHEBI:30616"/>
    </ligand>
</feature>
<keyword evidence="8" id="KW-0963">Cytoplasm</keyword>
<protein>
    <recommendedName>
        <fullName evidence="8">Pantothenate synthetase</fullName>
        <shortName evidence="8">PS</shortName>
        <ecNumber evidence="8">6.3.2.1</ecNumber>
    </recommendedName>
    <alternativeName>
        <fullName evidence="8">Pantoate--beta-alanine ligase</fullName>
    </alternativeName>
    <alternativeName>
        <fullName evidence="8">Pantoate-activating enzyme</fullName>
    </alternativeName>
</protein>
<dbReference type="Gene3D" id="3.30.1300.10">
    <property type="entry name" value="Pantoate-beta-alanine ligase, C-terminal domain"/>
    <property type="match status" value="1"/>
</dbReference>
<keyword evidence="5 8" id="KW-0547">Nucleotide-binding</keyword>
<comment type="subcellular location">
    <subcellularLocation>
        <location evidence="8">Cytoplasm</location>
    </subcellularLocation>
</comment>
<feature type="active site" description="Proton donor" evidence="8">
    <location>
        <position position="41"/>
    </location>
</feature>
<comment type="function">
    <text evidence="8">Catalyzes the condensation of pantoate with beta-alanine in an ATP-dependent reaction via a pantoyl-adenylate intermediate.</text>
</comment>
<evidence type="ECO:0000256" key="3">
    <source>
        <dbReference type="ARBA" id="ARBA00022598"/>
    </source>
</evidence>
<reference evidence="10" key="1">
    <citation type="journal article" date="2019" name="Int. J. Syst. Evol. Microbiol.">
        <title>The Global Catalogue of Microorganisms (GCM) 10K type strain sequencing project: providing services to taxonomists for standard genome sequencing and annotation.</title>
        <authorList>
            <consortium name="The Broad Institute Genomics Platform"/>
            <consortium name="The Broad Institute Genome Sequencing Center for Infectious Disease"/>
            <person name="Wu L."/>
            <person name="Ma J."/>
        </authorList>
    </citation>
    <scope>NUCLEOTIDE SEQUENCE [LARGE SCALE GENOMIC DNA]</scope>
    <source>
        <strain evidence="10">JCM 16022</strain>
    </source>
</reference>
<evidence type="ECO:0000256" key="7">
    <source>
        <dbReference type="ARBA" id="ARBA00048258"/>
    </source>
</evidence>
<gene>
    <name evidence="8 9" type="primary">panC</name>
    <name evidence="9" type="ORF">GCM10009844_27310</name>
</gene>
<keyword evidence="3 8" id="KW-0436">Ligase</keyword>
<evidence type="ECO:0000256" key="8">
    <source>
        <dbReference type="HAMAP-Rule" id="MF_00158"/>
    </source>
</evidence>
<evidence type="ECO:0000256" key="6">
    <source>
        <dbReference type="ARBA" id="ARBA00022840"/>
    </source>
</evidence>
<sequence>MTGTPVLARTREELAALLAPARAGGQSVALVPTMGALHEGHASLVRVARDRVADGPLVVSVFVNPLQFGAGEDLDRYPRTLDEDLKVCEREGVDIVFAPSVDEVYPGGEPQVTVEPGPLATVLEGSTRPGHFRGVLTVVAKLLGLVRPDVAVFGEKDYQQLVLIRRMVLDLNMPVEVVGAPTVREVDGLALSSRNRYLEGEQRQEAVALNRTLRAAREVAEYGVDVALDAARAELRRTVGVDLDYLVLTDADLGELAHDAPAGTEARILVAARVGGTRLIDNMAITLGSAPEHRQKDR</sequence>
<evidence type="ECO:0000313" key="9">
    <source>
        <dbReference type="EMBL" id="GAA2148666.1"/>
    </source>
</evidence>
<dbReference type="Gene3D" id="3.40.50.620">
    <property type="entry name" value="HUPs"/>
    <property type="match status" value="1"/>
</dbReference>
<comment type="caution">
    <text evidence="9">The sequence shown here is derived from an EMBL/GenBank/DDBJ whole genome shotgun (WGS) entry which is preliminary data.</text>
</comment>
<dbReference type="RefSeq" id="WP_344153035.1">
    <property type="nucleotide sequence ID" value="NZ_BAAAQR010000008.1"/>
</dbReference>
<feature type="binding site" evidence="8">
    <location>
        <begin position="34"/>
        <end position="41"/>
    </location>
    <ligand>
        <name>ATP</name>
        <dbReference type="ChEBI" id="CHEBI:30616"/>
    </ligand>
</feature>
<evidence type="ECO:0000256" key="2">
    <source>
        <dbReference type="ARBA" id="ARBA00009256"/>
    </source>
</evidence>
<name>A0ABP5LNX8_9ACTN</name>
<proteinExistence type="inferred from homology"/>
<feature type="binding site" evidence="8">
    <location>
        <position position="183"/>
    </location>
    <ligand>
        <name>ATP</name>
        <dbReference type="ChEBI" id="CHEBI:30616"/>
    </ligand>
</feature>
<dbReference type="InterPro" id="IPR042176">
    <property type="entry name" value="Pantoate_ligase_C"/>
</dbReference>
<dbReference type="Pfam" id="PF02569">
    <property type="entry name" value="Pantoate_ligase"/>
    <property type="match status" value="1"/>
</dbReference>
<dbReference type="CDD" id="cd00560">
    <property type="entry name" value="PanC"/>
    <property type="match status" value="1"/>
</dbReference>
<comment type="miscellaneous">
    <text evidence="8">The reaction proceeds by a bi uni uni bi ping pong mechanism.</text>
</comment>
<accession>A0ABP5LNX8</accession>
<dbReference type="InterPro" id="IPR014729">
    <property type="entry name" value="Rossmann-like_a/b/a_fold"/>
</dbReference>
<dbReference type="SUPFAM" id="SSF52374">
    <property type="entry name" value="Nucleotidylyl transferase"/>
    <property type="match status" value="1"/>
</dbReference>
<feature type="binding site" evidence="8">
    <location>
        <begin position="191"/>
        <end position="194"/>
    </location>
    <ligand>
        <name>ATP</name>
        <dbReference type="ChEBI" id="CHEBI:30616"/>
    </ligand>
</feature>
<keyword evidence="4 8" id="KW-0566">Pantothenate biosynthesis</keyword>
<dbReference type="NCBIfam" id="TIGR00018">
    <property type="entry name" value="panC"/>
    <property type="match status" value="1"/>
</dbReference>
<feature type="binding site" evidence="8">
    <location>
        <position position="67"/>
    </location>
    <ligand>
        <name>(R)-pantoate</name>
        <dbReference type="ChEBI" id="CHEBI:15980"/>
    </ligand>
</feature>
<dbReference type="PANTHER" id="PTHR21299">
    <property type="entry name" value="CYTIDYLATE KINASE/PANTOATE-BETA-ALANINE LIGASE"/>
    <property type="match status" value="1"/>
</dbReference>
<dbReference type="PANTHER" id="PTHR21299:SF1">
    <property type="entry name" value="PANTOATE--BETA-ALANINE LIGASE"/>
    <property type="match status" value="1"/>
</dbReference>
<dbReference type="Proteomes" id="UP001501771">
    <property type="component" value="Unassembled WGS sequence"/>
</dbReference>
<dbReference type="EC" id="6.3.2.1" evidence="8"/>
<organism evidence="9 10">
    <name type="scientific">Nocardioides koreensis</name>
    <dbReference type="NCBI Taxonomy" id="433651"/>
    <lineage>
        <taxon>Bacteria</taxon>
        <taxon>Bacillati</taxon>
        <taxon>Actinomycetota</taxon>
        <taxon>Actinomycetes</taxon>
        <taxon>Propionibacteriales</taxon>
        <taxon>Nocardioidaceae</taxon>
        <taxon>Nocardioides</taxon>
    </lineage>
</organism>
<dbReference type="EMBL" id="BAAAQR010000008">
    <property type="protein sequence ID" value="GAA2148666.1"/>
    <property type="molecule type" value="Genomic_DNA"/>
</dbReference>
<comment type="pathway">
    <text evidence="1 8">Cofactor biosynthesis; (R)-pantothenate biosynthesis; (R)-pantothenate from (R)-pantoate and beta-alanine: step 1/1.</text>
</comment>
<keyword evidence="10" id="KW-1185">Reference proteome</keyword>
<dbReference type="InterPro" id="IPR003721">
    <property type="entry name" value="Pantoate_ligase"/>
</dbReference>
<dbReference type="GO" id="GO:0016874">
    <property type="term" value="F:ligase activity"/>
    <property type="evidence" value="ECO:0007669"/>
    <property type="project" value="UniProtKB-KW"/>
</dbReference>
<comment type="catalytic activity">
    <reaction evidence="7 8">
        <text>(R)-pantoate + beta-alanine + ATP = (R)-pantothenate + AMP + diphosphate + H(+)</text>
        <dbReference type="Rhea" id="RHEA:10912"/>
        <dbReference type="ChEBI" id="CHEBI:15378"/>
        <dbReference type="ChEBI" id="CHEBI:15980"/>
        <dbReference type="ChEBI" id="CHEBI:29032"/>
        <dbReference type="ChEBI" id="CHEBI:30616"/>
        <dbReference type="ChEBI" id="CHEBI:33019"/>
        <dbReference type="ChEBI" id="CHEBI:57966"/>
        <dbReference type="ChEBI" id="CHEBI:456215"/>
        <dbReference type="EC" id="6.3.2.1"/>
    </reaction>
</comment>